<dbReference type="Pfam" id="PF20178">
    <property type="entry name" value="ToxA_N"/>
    <property type="match status" value="1"/>
</dbReference>
<dbReference type="PROSITE" id="PS52053">
    <property type="entry name" value="NEL"/>
    <property type="match status" value="1"/>
</dbReference>
<feature type="domain" description="NEL" evidence="7">
    <location>
        <begin position="1231"/>
        <end position="1553"/>
    </location>
</feature>
<dbReference type="RefSeq" id="WP_048395516.1">
    <property type="nucleotide sequence ID" value="NZ_JYLB01000004.1"/>
</dbReference>
<protein>
    <recommendedName>
        <fullName evidence="2">RING-type E3 ubiquitin transferase</fullName>
        <ecNumber evidence="2">2.3.2.27</ecNumber>
    </recommendedName>
</protein>
<evidence type="ECO:0000259" key="7">
    <source>
        <dbReference type="PROSITE" id="PS52053"/>
    </source>
</evidence>
<evidence type="ECO:0000256" key="2">
    <source>
        <dbReference type="ARBA" id="ARBA00012483"/>
    </source>
</evidence>
<dbReference type="GO" id="GO:0005737">
    <property type="term" value="C:cytoplasm"/>
    <property type="evidence" value="ECO:0007669"/>
    <property type="project" value="TreeGrafter"/>
</dbReference>
<name>A0A0J6HEU0_9PSED</name>
<dbReference type="InterPro" id="IPR050216">
    <property type="entry name" value="LRR_domain-containing"/>
</dbReference>
<dbReference type="GO" id="GO:0016567">
    <property type="term" value="P:protein ubiquitination"/>
    <property type="evidence" value="ECO:0007669"/>
    <property type="project" value="InterPro"/>
</dbReference>
<feature type="active site" description="Glycyl thioester intermediate" evidence="6">
    <location>
        <position position="1319"/>
    </location>
</feature>
<dbReference type="EMBL" id="VZPO01000001">
    <property type="protein sequence ID" value="KAB0508313.1"/>
    <property type="molecule type" value="Genomic_DNA"/>
</dbReference>
<keyword evidence="6" id="KW-0833">Ubl conjugation pathway</keyword>
<keyword evidence="10" id="KW-1185">Reference proteome</keyword>
<organism evidence="9 10">
    <name type="scientific">Pseudomonas lini</name>
    <dbReference type="NCBI Taxonomy" id="163011"/>
    <lineage>
        <taxon>Bacteria</taxon>
        <taxon>Pseudomonadati</taxon>
        <taxon>Pseudomonadota</taxon>
        <taxon>Gammaproteobacteria</taxon>
        <taxon>Pseudomonadales</taxon>
        <taxon>Pseudomonadaceae</taxon>
        <taxon>Pseudomonas</taxon>
    </lineage>
</organism>
<evidence type="ECO:0000256" key="1">
    <source>
        <dbReference type="ARBA" id="ARBA00000900"/>
    </source>
</evidence>
<dbReference type="PANTHER" id="PTHR48051">
    <property type="match status" value="1"/>
</dbReference>
<evidence type="ECO:0000256" key="5">
    <source>
        <dbReference type="ARBA" id="ARBA00023026"/>
    </source>
</evidence>
<evidence type="ECO:0000256" key="4">
    <source>
        <dbReference type="ARBA" id="ARBA00022737"/>
    </source>
</evidence>
<dbReference type="InterPro" id="IPR029487">
    <property type="entry name" value="NEL_dom"/>
</dbReference>
<evidence type="ECO:0000256" key="6">
    <source>
        <dbReference type="PROSITE-ProRule" id="PRU01398"/>
    </source>
</evidence>
<comment type="similarity">
    <text evidence="6">Belongs to the LRR-containing bacterial E3 ligase family.</text>
</comment>
<dbReference type="Gene3D" id="1.20.58.360">
    <property type="entry name" value="Shigella T3SS effector IpaH defines"/>
    <property type="match status" value="1"/>
</dbReference>
<proteinExistence type="inferred from homology"/>
<keyword evidence="5" id="KW-0843">Virulence</keyword>
<dbReference type="Proteomes" id="UP000182814">
    <property type="component" value="Chromosome I"/>
</dbReference>
<keyword evidence="4" id="KW-0677">Repeat</keyword>
<dbReference type="EC" id="2.3.2.27" evidence="2"/>
<dbReference type="GO" id="GO:0005576">
    <property type="term" value="C:extracellular region"/>
    <property type="evidence" value="ECO:0007669"/>
    <property type="project" value="UniProtKB-UniRule"/>
</dbReference>
<dbReference type="Pfam" id="PF14496">
    <property type="entry name" value="NEL"/>
    <property type="match status" value="1"/>
</dbReference>
<reference evidence="8 11" key="3">
    <citation type="submission" date="2019-09" db="EMBL/GenBank/DDBJ databases">
        <title>Draft genome sequences of 48 bacterial type strains from the CCUG.</title>
        <authorList>
            <person name="Tunovic T."/>
            <person name="Pineiro-Iglesias B."/>
            <person name="Unosson C."/>
            <person name="Inganas E."/>
            <person name="Ohlen M."/>
            <person name="Cardew S."/>
            <person name="Jensie-Markopoulos S."/>
            <person name="Salva-Serra F."/>
            <person name="Jaen-Luchoro D."/>
            <person name="Karlsson R."/>
            <person name="Svensson-Stadler L."/>
            <person name="Chun J."/>
            <person name="Moore E."/>
        </authorList>
    </citation>
    <scope>NUCLEOTIDE SEQUENCE [LARGE SCALE GENOMIC DNA]</scope>
    <source>
        <strain evidence="8 11">CCUG 51522</strain>
    </source>
</reference>
<sequence>MLNPYKIPDQLANDLADKSVHFDLIKKAIPSWLAGTSIDRVNELKADRVFIPDPLRDATQALQQRLKNGIKLSWTAQNDVDRALSELQDVYAFARPILQQALKDRFGVDDDVEETWLRLYAPVKTSWWVHDFSGGTTSRTISLLDAALHNFSHNESFHQDSEFITRPDARGHFGVKRLKHKLSIDQFKSLCRELNIGAKYQQHLKEFLLSTNRVASNYLRYIVIRSQKSALNVAAQIALMKKDIDQEAYDVVQGMLDDRSQLKWNGQPVGYYNLTMMDTRLVGIVLIAPDVSAATGPVPVMAYVPHDPEHPLKRYPSSLEFMAELTRQLRDGTATKSYQEYFSQFVPHQQRGHFFAGLNDRLSKIKWHPAPPGSNLPSWRETPVTNPDLKFSLSSVKTDRETVFKNDLWGYYYRQKLNKILNDAREIAISTEYADRMARWAWWDNLEKMLSDILNVALLVATPLVPGLGTLMLAYTAYQLTDEVVEGIVDLAEGHFAEAAEQTISVLESIVQLGAFAAGGAIGNVARAKLSPFFEGLKPVQTAEGQTRLWNPDLTPYEKSGWSLPIDAKPDGTGVYQHQGQQLLRLDNKLFEVQKDPATGQHRIMHPQRPDAYAPTLRHNDQGAWVSETENPREWEGSTLMRRIGHTTDNFSDTQLEQIRQISSTEEAALRRMHIEHAPPPPLLTDTLQRLGAPVSPPAALSPEMAALFSEFPELPETVAEKIFNGATQSERQQIARHKRLSLRLKSQARELQFETQAVRAAHGLYDDALVSRHTEHLVLGTLRMQTDTFGNLRIEIRQGALDGELRCSAGPEDAAQVRVMVRDESGKYEVRDAESKQIHAADDFLPALLQAMGRNGQRALGYRPGDAGFFKQWIIAKTEPASERRAVLATPPIRAVAEHETLLLVRGAFASRAGETLQERIQDLHSDFSDDEVDTFADALIARGDALRAIEQREDELDELRVILNRWEYQQPETWGPGSNAFRDGGGRHIVERLIDCFERKKTGLGSRIDPDNYALDLSREMLPLDLETWWSKRPPELRKFLDKVNVLKLDNTFFSSERNGLLKAFPNLRELSARGCELKRLPENIGDMHRMERLQLSDNQIVFDANAVLRLKQLTYLEILRLDDNPLTLLPDIGRMPRLKVVALKNTGLTTWPDGTLAKTRPRGFLLDMRDNPLSVIPEVVPGRPEAWVIARTRLNVGDLSEINQLQYQEIRRSVGLPPEPLVISNPTVFEGTADDWIDVPGLGIERIGTFRELTDDPRSHAFVEIVLKQESSADFATAGPIRHQLLQRIARMVDAVYIDTQLREQLYTMAIAPVDCADAGAQLFNSMGIRVLASEAYSYTIDRTELQRKLVTLAKGAARLDHVNEIARADVASRGGNPDEVEIYLAYQTGLASRLNLPWQSERMLYRTVAGVTDTMIDEAYDTVLALGEGDGLINTMLEQDFWERYLRETWPIQIETNKQLFQSKYEKLETLPATQLKWLKSTGLEKAGLRNKLLELINDLPVAESVVFDVDPITDSTFDRLLVDLGDAEKQLLRRLTRDALRKAGQLKP</sequence>
<dbReference type="InterPro" id="IPR046673">
    <property type="entry name" value="ToxA_N"/>
</dbReference>
<comment type="PTM">
    <text evidence="6">Ubiquitinated in the presence of host E1 ubiquitin-activating enzyme, E2 ubiquitin-conjugating enzyme and ubiquitin.</text>
</comment>
<gene>
    <name evidence="8" type="ORF">F7R14_01285</name>
    <name evidence="9" type="ORF">SAMN04490191_2283</name>
</gene>
<keyword evidence="9" id="KW-0436">Ligase</keyword>
<dbReference type="GO" id="GO:0016874">
    <property type="term" value="F:ligase activity"/>
    <property type="evidence" value="ECO:0007669"/>
    <property type="project" value="UniProtKB-KW"/>
</dbReference>
<dbReference type="Proteomes" id="UP000434925">
    <property type="component" value="Unassembled WGS sequence"/>
</dbReference>
<keyword evidence="6" id="KW-0808">Transferase</keyword>
<keyword evidence="6" id="KW-0964">Secreted</keyword>
<evidence type="ECO:0000313" key="10">
    <source>
        <dbReference type="Proteomes" id="UP000182814"/>
    </source>
</evidence>
<dbReference type="Gene3D" id="3.80.10.10">
    <property type="entry name" value="Ribonuclease Inhibitor"/>
    <property type="match status" value="1"/>
</dbReference>
<dbReference type="SUPFAM" id="SSF52058">
    <property type="entry name" value="L domain-like"/>
    <property type="match status" value="1"/>
</dbReference>
<keyword evidence="3" id="KW-0433">Leucine-rich repeat</keyword>
<dbReference type="PANTHER" id="PTHR48051:SF1">
    <property type="entry name" value="RAS SUPPRESSOR PROTEIN 1"/>
    <property type="match status" value="1"/>
</dbReference>
<dbReference type="PATRIC" id="fig|163011.3.peg.3711"/>
<evidence type="ECO:0000313" key="8">
    <source>
        <dbReference type="EMBL" id="KAB0508313.1"/>
    </source>
</evidence>
<accession>A0A0J6HEU0</accession>
<keyword evidence="6" id="KW-0832">Ubl conjugation</keyword>
<dbReference type="InterPro" id="IPR032675">
    <property type="entry name" value="LRR_dom_sf"/>
</dbReference>
<dbReference type="GO" id="GO:0061630">
    <property type="term" value="F:ubiquitin protein ligase activity"/>
    <property type="evidence" value="ECO:0007669"/>
    <property type="project" value="UniProtKB-EC"/>
</dbReference>
<evidence type="ECO:0000313" key="9">
    <source>
        <dbReference type="EMBL" id="SDS77945.1"/>
    </source>
</evidence>
<reference evidence="10" key="2">
    <citation type="submission" date="2016-10" db="EMBL/GenBank/DDBJ databases">
        <authorList>
            <person name="Varghese N."/>
            <person name="Submissions S."/>
        </authorList>
    </citation>
    <scope>NUCLEOTIDE SEQUENCE [LARGE SCALE GENOMIC DNA]</scope>
    <source>
        <strain evidence="10">BS3782</strain>
    </source>
</reference>
<dbReference type="EMBL" id="LT629746">
    <property type="protein sequence ID" value="SDS77945.1"/>
    <property type="molecule type" value="Genomic_DNA"/>
</dbReference>
<evidence type="ECO:0000256" key="3">
    <source>
        <dbReference type="ARBA" id="ARBA00022614"/>
    </source>
</evidence>
<reference evidence="9" key="1">
    <citation type="submission" date="2016-10" db="EMBL/GenBank/DDBJ databases">
        <authorList>
            <person name="de Groot N.N."/>
        </authorList>
    </citation>
    <scope>NUCLEOTIDE SEQUENCE [LARGE SCALE GENOMIC DNA]</scope>
    <source>
        <strain evidence="9">BS3782</strain>
    </source>
</reference>
<comment type="catalytic activity">
    <reaction evidence="1">
        <text>S-ubiquitinyl-[E2 ubiquitin-conjugating enzyme]-L-cysteine + [acceptor protein]-L-lysine = [E2 ubiquitin-conjugating enzyme]-L-cysteine + N(6)-ubiquitinyl-[acceptor protein]-L-lysine.</text>
        <dbReference type="EC" id="2.3.2.27"/>
    </reaction>
</comment>
<keyword evidence="6" id="KW-1035">Host cytoplasm</keyword>
<evidence type="ECO:0000313" key="11">
    <source>
        <dbReference type="Proteomes" id="UP000434925"/>
    </source>
</evidence>